<comment type="caution">
    <text evidence="2">The sequence shown here is derived from an EMBL/GenBank/DDBJ whole genome shotgun (WGS) entry which is preliminary data.</text>
</comment>
<dbReference type="Proteomes" id="UP001589810">
    <property type="component" value="Unassembled WGS sequence"/>
</dbReference>
<dbReference type="EMBL" id="JBHLUD010000007">
    <property type="protein sequence ID" value="MFC0543906.1"/>
    <property type="molecule type" value="Genomic_DNA"/>
</dbReference>
<evidence type="ECO:0000256" key="1">
    <source>
        <dbReference type="SAM" id="MobiDB-lite"/>
    </source>
</evidence>
<reference evidence="2 3" key="1">
    <citation type="submission" date="2024-09" db="EMBL/GenBank/DDBJ databases">
        <authorList>
            <person name="Sun Q."/>
            <person name="Mori K."/>
        </authorList>
    </citation>
    <scope>NUCLEOTIDE SEQUENCE [LARGE SCALE GENOMIC DNA]</scope>
    <source>
        <strain evidence="2 3">TBRC 1432</strain>
    </source>
</reference>
<keyword evidence="3" id="KW-1185">Reference proteome</keyword>
<evidence type="ECO:0000313" key="3">
    <source>
        <dbReference type="Proteomes" id="UP001589810"/>
    </source>
</evidence>
<protein>
    <submittedName>
        <fullName evidence="2">Uncharacterized protein</fullName>
    </submittedName>
</protein>
<organism evidence="2 3">
    <name type="scientific">Kutzneria chonburiensis</name>
    <dbReference type="NCBI Taxonomy" id="1483604"/>
    <lineage>
        <taxon>Bacteria</taxon>
        <taxon>Bacillati</taxon>
        <taxon>Actinomycetota</taxon>
        <taxon>Actinomycetes</taxon>
        <taxon>Pseudonocardiales</taxon>
        <taxon>Pseudonocardiaceae</taxon>
        <taxon>Kutzneria</taxon>
    </lineage>
</organism>
<gene>
    <name evidence="2" type="ORF">ACFFH7_20550</name>
</gene>
<feature type="region of interest" description="Disordered" evidence="1">
    <location>
        <begin position="58"/>
        <end position="77"/>
    </location>
</feature>
<proteinExistence type="predicted"/>
<accession>A0ABV6MUA8</accession>
<evidence type="ECO:0000313" key="2">
    <source>
        <dbReference type="EMBL" id="MFC0543906.1"/>
    </source>
</evidence>
<dbReference type="RefSeq" id="WP_273935393.1">
    <property type="nucleotide sequence ID" value="NZ_CP097263.1"/>
</dbReference>
<sequence length="168" mass="18105">MADSADPFEFSPSDFGIRVASDEVLARRDELADRVRVELNRAGLPARRHSVGDEQVAGAEVSVDRTEEEEGGGVFVHWRPDPGLTRAAVGLPEGELDEQALRRAAMALPGRANDPSLIHSGAVKRHMQAAIIAILRSAGLHAYDPEGEYEPYAVQVEFPGDDSARGHG</sequence>
<name>A0ABV6MUA8_9PSEU</name>